<accession>A0ABW4I9C4</accession>
<comment type="caution">
    <text evidence="1">The sequence shown here is derived from an EMBL/GenBank/DDBJ whole genome shotgun (WGS) entry which is preliminary data.</text>
</comment>
<proteinExistence type="predicted"/>
<dbReference type="Proteomes" id="UP001597118">
    <property type="component" value="Unassembled WGS sequence"/>
</dbReference>
<dbReference type="PROSITE" id="PS51257">
    <property type="entry name" value="PROKAR_LIPOPROTEIN"/>
    <property type="match status" value="1"/>
</dbReference>
<evidence type="ECO:0008006" key="3">
    <source>
        <dbReference type="Google" id="ProtNLM"/>
    </source>
</evidence>
<keyword evidence="2" id="KW-1185">Reference proteome</keyword>
<dbReference type="EMBL" id="JBHUDG010000004">
    <property type="protein sequence ID" value="MFD1629338.1"/>
    <property type="molecule type" value="Genomic_DNA"/>
</dbReference>
<name>A0ABW4I9C4_9SPHI</name>
<dbReference type="RefSeq" id="WP_379661718.1">
    <property type="nucleotide sequence ID" value="NZ_JBHUDG010000004.1"/>
</dbReference>
<protein>
    <recommendedName>
        <fullName evidence="3">Lipocalin-like domain-containing protein</fullName>
    </recommendedName>
</protein>
<reference evidence="2" key="1">
    <citation type="journal article" date="2019" name="Int. J. Syst. Evol. Microbiol.">
        <title>The Global Catalogue of Microorganisms (GCM) 10K type strain sequencing project: providing services to taxonomists for standard genome sequencing and annotation.</title>
        <authorList>
            <consortium name="The Broad Institute Genomics Platform"/>
            <consortium name="The Broad Institute Genome Sequencing Center for Infectious Disease"/>
            <person name="Wu L."/>
            <person name="Ma J."/>
        </authorList>
    </citation>
    <scope>NUCLEOTIDE SEQUENCE [LARGE SCALE GENOMIC DNA]</scope>
    <source>
        <strain evidence="2">CCUG 53762</strain>
    </source>
</reference>
<evidence type="ECO:0000313" key="1">
    <source>
        <dbReference type="EMBL" id="MFD1629338.1"/>
    </source>
</evidence>
<sequence length="190" mass="20767">MKKILYCMFVCTILLTSCKKDSNNEKNEDTGIFTPPTENYWRIDDGKPAQMGAVSLNGDGFYAMASGFDNPFNNGICQLSVALFGTKDNGIPSSPLEGIPEGGYKEYPITVNPSTRAGVTTSTPDSVYVGINGYTPYNTVYHATSGKLYVSKHSGKLRFTSKGELPVKGRKTTESTYSFNSKIDFSIEMN</sequence>
<organism evidence="1 2">
    <name type="scientific">Pseudopedobacter beijingensis</name>
    <dbReference type="NCBI Taxonomy" id="1207056"/>
    <lineage>
        <taxon>Bacteria</taxon>
        <taxon>Pseudomonadati</taxon>
        <taxon>Bacteroidota</taxon>
        <taxon>Sphingobacteriia</taxon>
        <taxon>Sphingobacteriales</taxon>
        <taxon>Sphingobacteriaceae</taxon>
        <taxon>Pseudopedobacter</taxon>
    </lineage>
</organism>
<gene>
    <name evidence="1" type="ORF">ACFSAH_05570</name>
</gene>
<evidence type="ECO:0000313" key="2">
    <source>
        <dbReference type="Proteomes" id="UP001597118"/>
    </source>
</evidence>